<dbReference type="EMBL" id="CP009223">
    <property type="protein sequence ID" value="AIM62939.1"/>
    <property type="molecule type" value="Genomic_DNA"/>
</dbReference>
<dbReference type="Pfam" id="PF22660">
    <property type="entry name" value="RS_preATP-grasp-like"/>
    <property type="match status" value="1"/>
</dbReference>
<dbReference type="FunFam" id="3.40.50.20:FF:000016">
    <property type="entry name" value="N5-carboxyaminoimidazole ribonucleotide synthase"/>
    <property type="match status" value="1"/>
</dbReference>
<keyword evidence="3 8" id="KW-0436">Ligase</keyword>
<feature type="binding site" evidence="8">
    <location>
        <position position="107"/>
    </location>
    <ligand>
        <name>ATP</name>
        <dbReference type="ChEBI" id="CHEBI:30616"/>
    </ligand>
</feature>
<feature type="domain" description="ATP-grasp" evidence="10">
    <location>
        <begin position="111"/>
        <end position="299"/>
    </location>
</feature>
<feature type="binding site" evidence="8">
    <location>
        <begin position="152"/>
        <end position="158"/>
    </location>
    <ligand>
        <name>ATP</name>
        <dbReference type="ChEBI" id="CHEBI:30616"/>
    </ligand>
</feature>
<dbReference type="InterPro" id="IPR011054">
    <property type="entry name" value="Rudment_hybrid_motif"/>
</dbReference>
<dbReference type="EC" id="6.3.4.18" evidence="8 9"/>
<organism evidence="11 12">
    <name type="scientific">Weissella ceti</name>
    <dbReference type="NCBI Taxonomy" id="759620"/>
    <lineage>
        <taxon>Bacteria</taxon>
        <taxon>Bacillati</taxon>
        <taxon>Bacillota</taxon>
        <taxon>Bacilli</taxon>
        <taxon>Lactobacillales</taxon>
        <taxon>Lactobacillaceae</taxon>
        <taxon>Weissella</taxon>
    </lineage>
</organism>
<dbReference type="STRING" id="759620.WS105_0747"/>
<dbReference type="Gene3D" id="3.30.1490.20">
    <property type="entry name" value="ATP-grasp fold, A domain"/>
    <property type="match status" value="1"/>
</dbReference>
<evidence type="ECO:0000256" key="3">
    <source>
        <dbReference type="ARBA" id="ARBA00022598"/>
    </source>
</evidence>
<dbReference type="PANTHER" id="PTHR11609">
    <property type="entry name" value="PURINE BIOSYNTHESIS PROTEIN 6/7, PUR6/7"/>
    <property type="match status" value="1"/>
</dbReference>
<accession>A0A075TVN4</accession>
<dbReference type="NCBIfam" id="TIGR01161">
    <property type="entry name" value="purK"/>
    <property type="match status" value="1"/>
</dbReference>
<reference evidence="12" key="2">
    <citation type="submission" date="2014-08" db="EMBL/GenBank/DDBJ databases">
        <title>Complete genome of Weissella ceti strain WS74 isolated from diseased rainbow trout in Brazil.</title>
        <authorList>
            <person name="Figueiredo H.C.P."/>
            <person name="Leal C.A.G."/>
            <person name="Pereira F.L."/>
            <person name="Soares S.C."/>
            <person name="Dorella F.A."/>
            <person name="Carvalho A.F."/>
            <person name="Azevedo V.A.C."/>
        </authorList>
    </citation>
    <scope>NUCLEOTIDE SEQUENCE [LARGE SCALE GENOMIC DNA]</scope>
    <source>
        <strain evidence="12">WS74</strain>
    </source>
</reference>
<gene>
    <name evidence="8 9" type="primary">purK</name>
    <name evidence="11" type="ORF">WS74_0687</name>
</gene>
<comment type="similarity">
    <text evidence="8 9">Belongs to the PurK/PurT family.</text>
</comment>
<dbReference type="PANTHER" id="PTHR11609:SF5">
    <property type="entry name" value="PHOSPHORIBOSYLAMINOIMIDAZOLE CARBOXYLASE"/>
    <property type="match status" value="1"/>
</dbReference>
<dbReference type="GO" id="GO:0005829">
    <property type="term" value="C:cytosol"/>
    <property type="evidence" value="ECO:0007669"/>
    <property type="project" value="TreeGrafter"/>
</dbReference>
<dbReference type="KEGG" id="wce:WS08_0685"/>
<keyword evidence="6 8" id="KW-0067">ATP-binding</keyword>
<comment type="cofactor">
    <cofactor evidence="2">
        <name>Mg(2+)</name>
        <dbReference type="ChEBI" id="CHEBI:18420"/>
    </cofactor>
</comment>
<proteinExistence type="inferred from homology"/>
<dbReference type="InterPro" id="IPR011761">
    <property type="entry name" value="ATP-grasp"/>
</dbReference>
<dbReference type="GO" id="GO:0046872">
    <property type="term" value="F:metal ion binding"/>
    <property type="evidence" value="ECO:0007669"/>
    <property type="project" value="InterPro"/>
</dbReference>
<dbReference type="HAMAP" id="MF_01928">
    <property type="entry name" value="PurK"/>
    <property type="match status" value="1"/>
</dbReference>
<comment type="function">
    <text evidence="8">Catalyzes the ATP-dependent conversion of 5-aminoimidazole ribonucleotide (AIR) and HCO(3)(-) to N5-carboxyaminoimidazole ribonucleotide (N5-CAIR).</text>
</comment>
<dbReference type="Gene3D" id="3.30.470.20">
    <property type="entry name" value="ATP-grasp fold, B domain"/>
    <property type="match status" value="1"/>
</dbReference>
<feature type="binding site" evidence="8">
    <location>
        <begin position="269"/>
        <end position="270"/>
    </location>
    <ligand>
        <name>ATP</name>
        <dbReference type="ChEBI" id="CHEBI:30616"/>
    </ligand>
</feature>
<dbReference type="SUPFAM" id="SSF51246">
    <property type="entry name" value="Rudiment single hybrid motif"/>
    <property type="match status" value="1"/>
</dbReference>
<keyword evidence="4 8" id="KW-0547">Nucleotide-binding</keyword>
<comment type="subunit">
    <text evidence="8 9">Homodimer.</text>
</comment>
<dbReference type="Pfam" id="PF02222">
    <property type="entry name" value="ATP-grasp"/>
    <property type="match status" value="1"/>
</dbReference>
<dbReference type="GO" id="GO:0004638">
    <property type="term" value="F:phosphoribosylaminoimidazole carboxylase activity"/>
    <property type="evidence" value="ECO:0007669"/>
    <property type="project" value="InterPro"/>
</dbReference>
<evidence type="ECO:0000256" key="8">
    <source>
        <dbReference type="HAMAP-Rule" id="MF_01928"/>
    </source>
</evidence>
<dbReference type="PROSITE" id="PS50975">
    <property type="entry name" value="ATP_GRASP"/>
    <property type="match status" value="1"/>
</dbReference>
<evidence type="ECO:0000256" key="6">
    <source>
        <dbReference type="ARBA" id="ARBA00022840"/>
    </source>
</evidence>
<dbReference type="UniPathway" id="UPA00074">
    <property type="reaction ID" value="UER00942"/>
</dbReference>
<evidence type="ECO:0000259" key="10">
    <source>
        <dbReference type="PROSITE" id="PS50975"/>
    </source>
</evidence>
<evidence type="ECO:0000256" key="2">
    <source>
        <dbReference type="ARBA" id="ARBA00001946"/>
    </source>
</evidence>
<dbReference type="Proteomes" id="UP000029079">
    <property type="component" value="Chromosome"/>
</dbReference>
<dbReference type="InterPro" id="IPR016185">
    <property type="entry name" value="PreATP-grasp_dom_sf"/>
</dbReference>
<dbReference type="Gene3D" id="3.40.50.20">
    <property type="match status" value="1"/>
</dbReference>
<evidence type="ECO:0000256" key="7">
    <source>
        <dbReference type="ARBA" id="ARBA00023211"/>
    </source>
</evidence>
<feature type="binding site" evidence="8">
    <location>
        <position position="147"/>
    </location>
    <ligand>
        <name>ATP</name>
        <dbReference type="ChEBI" id="CHEBI:30616"/>
    </ligand>
</feature>
<keyword evidence="7" id="KW-0464">Manganese</keyword>
<dbReference type="NCBIfam" id="NF004676">
    <property type="entry name" value="PRK06019.1-2"/>
    <property type="match status" value="1"/>
</dbReference>
<dbReference type="NCBIfam" id="NF004679">
    <property type="entry name" value="PRK06019.1-5"/>
    <property type="match status" value="1"/>
</dbReference>
<evidence type="ECO:0000313" key="11">
    <source>
        <dbReference type="EMBL" id="AIM62939.1"/>
    </source>
</evidence>
<reference evidence="11 12" key="1">
    <citation type="journal article" date="2014" name="Genome Announc.">
        <title>Complete Genome Sequences of Fish Pathogenic Weissella ceti Strains WS74 and WS105.</title>
        <authorList>
            <person name="Figueiredo H.C."/>
            <person name="Leal C.A."/>
            <person name="Dorella F.A."/>
            <person name="Carvalho A.F."/>
            <person name="Soares S.C."/>
            <person name="Pereira F.L."/>
            <person name="Azevedo V.A."/>
        </authorList>
    </citation>
    <scope>NUCLEOTIDE SEQUENCE [LARGE SCALE GENOMIC DNA]</scope>
    <source>
        <strain evidence="11 12">WS74</strain>
    </source>
</reference>
<evidence type="ECO:0000256" key="4">
    <source>
        <dbReference type="ARBA" id="ARBA00022741"/>
    </source>
</evidence>
<dbReference type="GO" id="GO:0034028">
    <property type="term" value="F:5-(carboxyamino)imidazole ribonucleotide synthase activity"/>
    <property type="evidence" value="ECO:0007669"/>
    <property type="project" value="UniProtKB-UniRule"/>
</dbReference>
<dbReference type="NCBIfam" id="NF004675">
    <property type="entry name" value="PRK06019.1-1"/>
    <property type="match status" value="1"/>
</dbReference>
<dbReference type="Pfam" id="PF17769">
    <property type="entry name" value="PurK_C"/>
    <property type="match status" value="1"/>
</dbReference>
<feature type="binding site" evidence="8">
    <location>
        <position position="193"/>
    </location>
    <ligand>
        <name>ATP</name>
        <dbReference type="ChEBI" id="CHEBI:30616"/>
    </ligand>
</feature>
<evidence type="ECO:0000313" key="12">
    <source>
        <dbReference type="Proteomes" id="UP000029079"/>
    </source>
</evidence>
<dbReference type="AlphaFoldDB" id="A0A075TVN4"/>
<feature type="binding site" evidence="8">
    <location>
        <begin position="185"/>
        <end position="188"/>
    </location>
    <ligand>
        <name>ATP</name>
        <dbReference type="ChEBI" id="CHEBI:30616"/>
    </ligand>
</feature>
<dbReference type="InterPro" id="IPR005875">
    <property type="entry name" value="PurK"/>
</dbReference>
<dbReference type="InterPro" id="IPR040686">
    <property type="entry name" value="PurK_C"/>
</dbReference>
<keyword evidence="12" id="KW-1185">Reference proteome</keyword>
<dbReference type="RefSeq" id="WP_009765222.1">
    <property type="nucleotide sequence ID" value="NZ_CP009223.1"/>
</dbReference>
<comment type="cofactor">
    <cofactor evidence="1">
        <name>Mn(2+)</name>
        <dbReference type="ChEBI" id="CHEBI:29035"/>
    </cofactor>
</comment>
<evidence type="ECO:0000256" key="5">
    <source>
        <dbReference type="ARBA" id="ARBA00022755"/>
    </source>
</evidence>
<comment type="function">
    <text evidence="9">Catalyzes the ATP-dependent conversion of 5-aminoimidazole ribonucleotide (AIR) and HCO(3)- to N5-carboxyaminoimidazole ribonucleotide (N5-CAIR).</text>
</comment>
<name>A0A075TVN4_9LACO</name>
<comment type="pathway">
    <text evidence="8 9">Purine metabolism; IMP biosynthesis via de novo pathway; 5-amino-1-(5-phospho-D-ribosyl)imidazole-4-carboxylate from 5-amino-1-(5-phospho-D-ribosyl)imidazole (N5-CAIR route): step 1/2.</text>
</comment>
<dbReference type="GO" id="GO:0006189">
    <property type="term" value="P:'de novo' IMP biosynthetic process"/>
    <property type="evidence" value="ECO:0007669"/>
    <property type="project" value="UniProtKB-UniRule"/>
</dbReference>
<feature type="binding site" evidence="8">
    <location>
        <position position="216"/>
    </location>
    <ligand>
        <name>ATP</name>
        <dbReference type="ChEBI" id="CHEBI:30616"/>
    </ligand>
</feature>
<dbReference type="GO" id="GO:0005524">
    <property type="term" value="F:ATP binding"/>
    <property type="evidence" value="ECO:0007669"/>
    <property type="project" value="UniProtKB-UniRule"/>
</dbReference>
<dbReference type="InterPro" id="IPR003135">
    <property type="entry name" value="ATP-grasp_carboxylate-amine"/>
</dbReference>
<comment type="catalytic activity">
    <reaction evidence="8 9">
        <text>5-amino-1-(5-phospho-beta-D-ribosyl)imidazole + hydrogencarbonate + ATP = 5-carboxyamino-1-(5-phospho-D-ribosyl)imidazole + ADP + phosphate + 2 H(+)</text>
        <dbReference type="Rhea" id="RHEA:19317"/>
        <dbReference type="ChEBI" id="CHEBI:15378"/>
        <dbReference type="ChEBI" id="CHEBI:17544"/>
        <dbReference type="ChEBI" id="CHEBI:30616"/>
        <dbReference type="ChEBI" id="CHEBI:43474"/>
        <dbReference type="ChEBI" id="CHEBI:58730"/>
        <dbReference type="ChEBI" id="CHEBI:137981"/>
        <dbReference type="ChEBI" id="CHEBI:456216"/>
        <dbReference type="EC" id="6.3.4.18"/>
    </reaction>
</comment>
<dbReference type="SUPFAM" id="SSF52440">
    <property type="entry name" value="PreATP-grasp domain"/>
    <property type="match status" value="1"/>
</dbReference>
<dbReference type="InterPro" id="IPR013815">
    <property type="entry name" value="ATP_grasp_subdomain_1"/>
</dbReference>
<protein>
    <recommendedName>
        <fullName evidence="8 9">N5-carboxyaminoimidazole ribonucleotide synthase</fullName>
        <shortName evidence="8 9">N5-CAIR synthase</shortName>
        <ecNumber evidence="8 9">6.3.4.18</ecNumber>
    </recommendedName>
    <alternativeName>
        <fullName evidence="8 9">5-(carboxyamino)imidazole ribonucleotide synthetase</fullName>
    </alternativeName>
</protein>
<dbReference type="KEGG" id="wct:WS74_0687"/>
<sequence length="375" mass="41461">MTKPILPPATIGIIGGGQLGQMMALAAKPMGYRVIVLDPNEQAPAVQVADEHIIADYDDQLAMHQLATLADVVTYEFENVDRQALMQIETLTEVPQGTRLLELTSDRLKEKRFIQALGLPVAPFEAIDNVMALSRACESLGLPAILKTTTGGYDGHGQWDIRHRADLDDLILNWSTTMEQPLILEKKLSFERELSIMVTRDGQDNIHTWPIAENVHENHVLKWSSAPAVVSATLETKIKTIAQTLAEALNLRGMLGIELFVQGDDVYVNELAPRPHNSGHYTMEGTNVSQFEGHIRSVTGLSIAPIQMIEPALMLNLLGDEMTRARQDLSQQVDWHFHDYGKQEINAGRKMGHITVLGASAIAALRDWGNQNDNA</sequence>
<dbReference type="SUPFAM" id="SSF56059">
    <property type="entry name" value="Glutathione synthetase ATP-binding domain-like"/>
    <property type="match status" value="1"/>
</dbReference>
<dbReference type="InterPro" id="IPR054350">
    <property type="entry name" value="PurT/PurK_preATP-grasp"/>
</dbReference>
<evidence type="ECO:0000256" key="1">
    <source>
        <dbReference type="ARBA" id="ARBA00001936"/>
    </source>
</evidence>
<keyword evidence="5 8" id="KW-0658">Purine biosynthesis</keyword>
<evidence type="ECO:0000256" key="9">
    <source>
        <dbReference type="RuleBase" id="RU361200"/>
    </source>
</evidence>
<dbReference type="OrthoDB" id="9804625at2"/>